<evidence type="ECO:0000313" key="2">
    <source>
        <dbReference type="EMBL" id="CAF9937225.1"/>
    </source>
</evidence>
<dbReference type="OrthoDB" id="10594330at2759"/>
<proteinExistence type="predicted"/>
<feature type="compositionally biased region" description="Basic and acidic residues" evidence="1">
    <location>
        <begin position="163"/>
        <end position="175"/>
    </location>
</feature>
<protein>
    <submittedName>
        <fullName evidence="2">Uncharacterized protein</fullName>
    </submittedName>
</protein>
<accession>A0A8H3IX12</accession>
<feature type="compositionally biased region" description="Basic residues" evidence="1">
    <location>
        <begin position="151"/>
        <end position="162"/>
    </location>
</feature>
<feature type="region of interest" description="Disordered" evidence="1">
    <location>
        <begin position="151"/>
        <end position="223"/>
    </location>
</feature>
<comment type="caution">
    <text evidence="2">The sequence shown here is derived from an EMBL/GenBank/DDBJ whole genome shotgun (WGS) entry which is preliminary data.</text>
</comment>
<keyword evidence="3" id="KW-1185">Reference proteome</keyword>
<feature type="compositionally biased region" description="Polar residues" evidence="1">
    <location>
        <begin position="178"/>
        <end position="188"/>
    </location>
</feature>
<name>A0A8H3IX12_9LECA</name>
<dbReference type="Proteomes" id="UP000664534">
    <property type="component" value="Unassembled WGS sequence"/>
</dbReference>
<sequence>MPATESEKDFFMFRDTLSDLERLGIIHTLNLLTDIDMNTFESNAIEELERLATMRAKIRFQNTTIDGAAYRSREPVDTPEVELDGGRIFDKIIGSKTDFIKKCSLSRLTSGGGVEPMAALERLTEVAKKVDSSQAMADLLKSTILEVCLKPRPKAPQKHGKPKHDLPIERDELESTAKIMSNPSSWLQDQEKIHLSDDESSTIDGGELTPTSTIMSGQPDSTD</sequence>
<dbReference type="EMBL" id="CAJPDT010000098">
    <property type="protein sequence ID" value="CAF9937225.1"/>
    <property type="molecule type" value="Genomic_DNA"/>
</dbReference>
<evidence type="ECO:0000313" key="3">
    <source>
        <dbReference type="Proteomes" id="UP000664534"/>
    </source>
</evidence>
<dbReference type="AlphaFoldDB" id="A0A8H3IX12"/>
<reference evidence="2" key="1">
    <citation type="submission" date="2021-03" db="EMBL/GenBank/DDBJ databases">
        <authorList>
            <person name="Tagirdzhanova G."/>
        </authorList>
    </citation>
    <scope>NUCLEOTIDE SEQUENCE</scope>
</reference>
<evidence type="ECO:0000256" key="1">
    <source>
        <dbReference type="SAM" id="MobiDB-lite"/>
    </source>
</evidence>
<organism evidence="2 3">
    <name type="scientific">Imshaugia aleurites</name>
    <dbReference type="NCBI Taxonomy" id="172621"/>
    <lineage>
        <taxon>Eukaryota</taxon>
        <taxon>Fungi</taxon>
        <taxon>Dikarya</taxon>
        <taxon>Ascomycota</taxon>
        <taxon>Pezizomycotina</taxon>
        <taxon>Lecanoromycetes</taxon>
        <taxon>OSLEUM clade</taxon>
        <taxon>Lecanoromycetidae</taxon>
        <taxon>Lecanorales</taxon>
        <taxon>Lecanorineae</taxon>
        <taxon>Parmeliaceae</taxon>
        <taxon>Imshaugia</taxon>
    </lineage>
</organism>
<feature type="compositionally biased region" description="Polar residues" evidence="1">
    <location>
        <begin position="209"/>
        <end position="223"/>
    </location>
</feature>
<gene>
    <name evidence="2" type="ORF">IMSHALPRED_011063</name>
</gene>